<dbReference type="AlphaFoldDB" id="A0A0R1H4X9"/>
<dbReference type="GO" id="GO:0003676">
    <property type="term" value="F:nucleic acid binding"/>
    <property type="evidence" value="ECO:0007669"/>
    <property type="project" value="InterPro"/>
</dbReference>
<dbReference type="InterPro" id="IPR001667">
    <property type="entry name" value="DDH_dom"/>
</dbReference>
<protein>
    <recommendedName>
        <fullName evidence="2">Single-stranded-DNA-specific exonuclease RecJ</fullName>
    </recommendedName>
</protein>
<evidence type="ECO:0000256" key="6">
    <source>
        <dbReference type="SAM" id="Coils"/>
    </source>
</evidence>
<accession>A0A0R1H4X9</accession>
<keyword evidence="3" id="KW-0540">Nuclease</keyword>
<dbReference type="Pfam" id="PF01368">
    <property type="entry name" value="DHH"/>
    <property type="match status" value="1"/>
</dbReference>
<keyword evidence="12" id="KW-1185">Reference proteome</keyword>
<dbReference type="InterPro" id="IPR041122">
    <property type="entry name" value="RecJ_OB"/>
</dbReference>
<keyword evidence="4" id="KW-0378">Hydrolase</keyword>
<evidence type="ECO:0000313" key="12">
    <source>
        <dbReference type="Proteomes" id="UP000050909"/>
    </source>
</evidence>
<dbReference type="PANTHER" id="PTHR30255">
    <property type="entry name" value="SINGLE-STRANDED-DNA-SPECIFIC EXONUCLEASE RECJ"/>
    <property type="match status" value="1"/>
</dbReference>
<dbReference type="GO" id="GO:0008409">
    <property type="term" value="F:5'-3' exonuclease activity"/>
    <property type="evidence" value="ECO:0007669"/>
    <property type="project" value="InterPro"/>
</dbReference>
<evidence type="ECO:0000256" key="2">
    <source>
        <dbReference type="ARBA" id="ARBA00019841"/>
    </source>
</evidence>
<feature type="domain" description="DDH" evidence="7">
    <location>
        <begin position="76"/>
        <end position="221"/>
    </location>
</feature>
<proteinExistence type="inferred from homology"/>
<dbReference type="InterPro" id="IPR003156">
    <property type="entry name" value="DHHA1_dom"/>
</dbReference>
<dbReference type="InterPro" id="IPR004610">
    <property type="entry name" value="RecJ"/>
</dbReference>
<evidence type="ECO:0000259" key="9">
    <source>
        <dbReference type="Pfam" id="PF10141"/>
    </source>
</evidence>
<dbReference type="EMBL" id="AZCV01000001">
    <property type="protein sequence ID" value="KRK38442.1"/>
    <property type="molecule type" value="Genomic_DNA"/>
</dbReference>
<reference evidence="11 12" key="1">
    <citation type="journal article" date="2015" name="Genome Announc.">
        <title>Expanding the biotechnology potential of lactobacilli through comparative genomics of 213 strains and associated genera.</title>
        <authorList>
            <person name="Sun Z."/>
            <person name="Harris H.M."/>
            <person name="McCann A."/>
            <person name="Guo C."/>
            <person name="Argimon S."/>
            <person name="Zhang W."/>
            <person name="Yang X."/>
            <person name="Jeffery I.B."/>
            <person name="Cooney J.C."/>
            <person name="Kagawa T.F."/>
            <person name="Liu W."/>
            <person name="Song Y."/>
            <person name="Salvetti E."/>
            <person name="Wrobel A."/>
            <person name="Rasinkangas P."/>
            <person name="Parkhill J."/>
            <person name="Rea M.C."/>
            <person name="O'Sullivan O."/>
            <person name="Ritari J."/>
            <person name="Douillard F.P."/>
            <person name="Paul Ross R."/>
            <person name="Yang R."/>
            <person name="Briner A.E."/>
            <person name="Felis G.E."/>
            <person name="de Vos W.M."/>
            <person name="Barrangou R."/>
            <person name="Klaenhammer T.R."/>
            <person name="Caufield P.W."/>
            <person name="Cui Y."/>
            <person name="Zhang H."/>
            <person name="O'Toole P.W."/>
        </authorList>
    </citation>
    <scope>NUCLEOTIDE SEQUENCE [LARGE SCALE GENOMIC DNA]</scope>
    <source>
        <strain evidence="11 12">DSM 20534</strain>
    </source>
</reference>
<dbReference type="Pfam" id="PF02272">
    <property type="entry name" value="DHHA1"/>
    <property type="match status" value="1"/>
</dbReference>
<keyword evidence="6" id="KW-0175">Coiled coil</keyword>
<organism evidence="11 12">
    <name type="scientific">Amylolactobacillus amylotrophicus DSM 20534</name>
    <dbReference type="NCBI Taxonomy" id="1423722"/>
    <lineage>
        <taxon>Bacteria</taxon>
        <taxon>Bacillati</taxon>
        <taxon>Bacillota</taxon>
        <taxon>Bacilli</taxon>
        <taxon>Lactobacillales</taxon>
        <taxon>Lactobacillaceae</taxon>
        <taxon>Amylolactobacillus</taxon>
    </lineage>
</organism>
<evidence type="ECO:0000256" key="3">
    <source>
        <dbReference type="ARBA" id="ARBA00022722"/>
    </source>
</evidence>
<evidence type="ECO:0000256" key="1">
    <source>
        <dbReference type="ARBA" id="ARBA00005915"/>
    </source>
</evidence>
<name>A0A0R1H4X9_9LACO</name>
<dbReference type="Proteomes" id="UP000050909">
    <property type="component" value="Unassembled WGS sequence"/>
</dbReference>
<dbReference type="InterPro" id="IPR051673">
    <property type="entry name" value="SSDNA_exonuclease_RecJ"/>
</dbReference>
<dbReference type="Pfam" id="PF17768">
    <property type="entry name" value="RecJ_OB"/>
    <property type="match status" value="1"/>
</dbReference>
<feature type="domain" description="DHHA1" evidence="8">
    <location>
        <begin position="342"/>
        <end position="433"/>
    </location>
</feature>
<feature type="domain" description="RecJ OB" evidence="10">
    <location>
        <begin position="445"/>
        <end position="551"/>
    </location>
</feature>
<dbReference type="NCBIfam" id="TIGR00644">
    <property type="entry name" value="recJ"/>
    <property type="match status" value="1"/>
</dbReference>
<feature type="domain" description="Single-stranded-DNA-specific exonuclease RecJ C-terminal" evidence="9">
    <location>
        <begin position="564"/>
        <end position="753"/>
    </location>
</feature>
<evidence type="ECO:0000256" key="4">
    <source>
        <dbReference type="ARBA" id="ARBA00022801"/>
    </source>
</evidence>
<dbReference type="SUPFAM" id="SSF64182">
    <property type="entry name" value="DHH phosphoesterases"/>
    <property type="match status" value="1"/>
</dbReference>
<sequence>MWKQRLRETTIDSELAAQFNLSPVVASLFASRGISSADEINYWLNGTLADLADPFLFNEMDKTLERIMAAIDAGEQITVYGDYDADGITSTVVLVETLQILGAEVNYYIPSRFKDGYGPNLRKYEELIAAGTKLLITVDNGITGATEIDEMAKRGVDVIVTDHHTIPARLPLAYSIIHPKLSNQSYPFHDYSGVGVAYSLARALMDGDPLEDLLDLVAIGTIADLVPLRGENHLLVKYGIEVIKQQNRLGLNALLDVAKIQLDNLTAQDISFGFAPRLNSIGRLDDANKAVELLLAEDEEVAHKLAQELEDQNVRRKEISEEAFETAQELIAAQQLDKNRTLVVVGPDFHEGVLGIVASRLIQRYHRPTIVLTKDSSGLLKGSGRSVEGFDIFAALEPLSHTLLSKFGGHTMACGLSMPEENLAEFRQAFEQTYVPQTLETSNLYDTSIDLDQLNIDLYNQIMLLGPFGTDNEEPVFRFNRPLISNFKKIGSNQQYFKASLKSDTKQQFDLVSFNLANFDERLLNYVAELYGGISLNIWRGQAKLQIIVADFRYELPATTTSRVVDLRSEQTTLHVGDSYLFYHEDLAENFCIQEQLDRSKILLVDYDEPRRLQSAALMELPQTPNDLRQLFKTYEFERVLLKFNYDNLTIDQIPDERIFKNVLKYVYQHPGLTIASYNLANKYLETNESTLKFIFRVFFDLNFVKIDEFKIVPNKDVVATPLTSSKYLQLTEQRLKFKEQMKSLSSRELVRYIESLLQ</sequence>
<dbReference type="Pfam" id="PF10141">
    <property type="entry name" value="ssDNA-exonuc_C"/>
    <property type="match status" value="1"/>
</dbReference>
<dbReference type="Gene3D" id="3.90.1640.30">
    <property type="match status" value="1"/>
</dbReference>
<evidence type="ECO:0000259" key="8">
    <source>
        <dbReference type="Pfam" id="PF02272"/>
    </source>
</evidence>
<dbReference type="GO" id="GO:0006310">
    <property type="term" value="P:DNA recombination"/>
    <property type="evidence" value="ECO:0007669"/>
    <property type="project" value="InterPro"/>
</dbReference>
<comment type="similarity">
    <text evidence="1">Belongs to the RecJ family.</text>
</comment>
<dbReference type="PANTHER" id="PTHR30255:SF2">
    <property type="entry name" value="SINGLE-STRANDED-DNA-SPECIFIC EXONUCLEASE RECJ"/>
    <property type="match status" value="1"/>
</dbReference>
<dbReference type="Gene3D" id="3.10.310.30">
    <property type="match status" value="1"/>
</dbReference>
<gene>
    <name evidence="11" type="ORF">FC62_GL000127</name>
</gene>
<keyword evidence="5 11" id="KW-0269">Exonuclease</keyword>
<dbReference type="GO" id="GO:0006281">
    <property type="term" value="P:DNA repair"/>
    <property type="evidence" value="ECO:0007669"/>
    <property type="project" value="InterPro"/>
</dbReference>
<comment type="caution">
    <text evidence="11">The sequence shown here is derived from an EMBL/GenBank/DDBJ whole genome shotgun (WGS) entry which is preliminary data.</text>
</comment>
<dbReference type="InterPro" id="IPR038763">
    <property type="entry name" value="DHH_sf"/>
</dbReference>
<dbReference type="RefSeq" id="WP_056946221.1">
    <property type="nucleotide sequence ID" value="NZ_AZCV01000001.1"/>
</dbReference>
<evidence type="ECO:0000259" key="10">
    <source>
        <dbReference type="Pfam" id="PF17768"/>
    </source>
</evidence>
<dbReference type="PATRIC" id="fig|1423722.3.peg.129"/>
<evidence type="ECO:0000313" key="11">
    <source>
        <dbReference type="EMBL" id="KRK38442.1"/>
    </source>
</evidence>
<dbReference type="InterPro" id="IPR018779">
    <property type="entry name" value="RecJ_C"/>
</dbReference>
<evidence type="ECO:0000256" key="5">
    <source>
        <dbReference type="ARBA" id="ARBA00022839"/>
    </source>
</evidence>
<evidence type="ECO:0000259" key="7">
    <source>
        <dbReference type="Pfam" id="PF01368"/>
    </source>
</evidence>
<feature type="coiled-coil region" evidence="6">
    <location>
        <begin position="295"/>
        <end position="322"/>
    </location>
</feature>